<evidence type="ECO:0000259" key="1">
    <source>
        <dbReference type="SMART" id="SM00944"/>
    </source>
</evidence>
<evidence type="ECO:0000313" key="3">
    <source>
        <dbReference type="Proteomes" id="UP001304298"/>
    </source>
</evidence>
<keyword evidence="3" id="KW-1185">Reference proteome</keyword>
<dbReference type="EMBL" id="JAYFSI010000001">
    <property type="protein sequence ID" value="MEA5358911.1"/>
    <property type="molecule type" value="Genomic_DNA"/>
</dbReference>
<sequence>MSESDFVALPGGVRRELPRAAVTSRRRITVTLVLRRRSSIPDQLIEGPDTLGRELFAERHGADPVDVEIVRASLRGLGLEVVDSDLGTRKVVVSAQSGTLVRAFGTKLHVVHDGERVRTGELWIPAELDGIVVAVLGLDDGPGEFLTALAAAVHAEPTPPVLDLGGTLADEDWAGQERAVLADVLADAAALGIKVVPPRR</sequence>
<name>A0ABU5R0M3_9PSEU</name>
<gene>
    <name evidence="2" type="ORF">VA596_05145</name>
</gene>
<evidence type="ECO:0000313" key="2">
    <source>
        <dbReference type="EMBL" id="MEA5358911.1"/>
    </source>
</evidence>
<dbReference type="SUPFAM" id="SSF54897">
    <property type="entry name" value="Protease propeptides/inhibitors"/>
    <property type="match status" value="1"/>
</dbReference>
<dbReference type="InterPro" id="IPR015366">
    <property type="entry name" value="S53_propep"/>
</dbReference>
<dbReference type="SMART" id="SM00944">
    <property type="entry name" value="Pro-kuma_activ"/>
    <property type="match status" value="1"/>
</dbReference>
<dbReference type="RefSeq" id="WP_323324124.1">
    <property type="nucleotide sequence ID" value="NZ_JAYFSI010000001.1"/>
</dbReference>
<proteinExistence type="predicted"/>
<accession>A0ABU5R0M3</accession>
<organism evidence="2 3">
    <name type="scientific">Amycolatopsis heterodermiae</name>
    <dbReference type="NCBI Taxonomy" id="3110235"/>
    <lineage>
        <taxon>Bacteria</taxon>
        <taxon>Bacillati</taxon>
        <taxon>Actinomycetota</taxon>
        <taxon>Actinomycetes</taxon>
        <taxon>Pseudonocardiales</taxon>
        <taxon>Pseudonocardiaceae</taxon>
        <taxon>Amycolatopsis</taxon>
    </lineage>
</organism>
<comment type="caution">
    <text evidence="2">The sequence shown here is derived from an EMBL/GenBank/DDBJ whole genome shotgun (WGS) entry which is preliminary data.</text>
</comment>
<feature type="domain" description="Peptidase S53 activation" evidence="1">
    <location>
        <begin position="9"/>
        <end position="141"/>
    </location>
</feature>
<dbReference type="Pfam" id="PF09286">
    <property type="entry name" value="Pro-kuma_activ"/>
    <property type="match status" value="1"/>
</dbReference>
<reference evidence="2 3" key="1">
    <citation type="submission" date="2023-12" db="EMBL/GenBank/DDBJ databases">
        <title>Amycolatopsis sp. V23-08.</title>
        <authorList>
            <person name="Somphong A."/>
        </authorList>
    </citation>
    <scope>NUCLEOTIDE SEQUENCE [LARGE SCALE GENOMIC DNA]</scope>
    <source>
        <strain evidence="2 3">V23-08</strain>
    </source>
</reference>
<protein>
    <recommendedName>
        <fullName evidence="1">Peptidase S53 activation domain-containing protein</fullName>
    </recommendedName>
</protein>
<dbReference type="Proteomes" id="UP001304298">
    <property type="component" value="Unassembled WGS sequence"/>
</dbReference>